<sequence>MIKLNRKYAILRLKLMGITLCFALIPLVALGQFIHSQFSSTYQDKITCNLKLMVENKRDAIEMFLEERVSQLKNMAYSHSLESISNHSKLARIFEIIQSNSGSFIDLGIVDNTGRHVAYAGPYPLHDVNYSHEAWFHEVMLKGVFISDVFMGFRNFPHFIIAVRRQEGERSWILRATIDSDVFTSLVRSVQVGRKGDAFLVNSGQILQTPSRFAENVLSVASVSVPVVDPGQGVNFMEWMDGRDIMIAGVTNVPATGWRLVVAESPTEEMSPLIKTQSITLGLLGLGVLTILGGSYLSTGSVITKLMQAEKEKALLDASVVQSSKMASLGKLAAGVAHEINNPLTIIRESAGWMRDVISDGELGESKIVEELAQAVDDIDRHVERAGKVTHRMLGFARRMEPLQENVDINALTRQTFAFLESEALHRGIEIVFNLDEALPGVTTDANQVQQVILNLMENAIDAMTQDGVLTLHTYRMGKAVALSVQDTGVGISEENLPKVFDPFFTTKAVGEGTGLGLSIIYSTIQRLGGEVTVASKLGQGSEFTITLPAAETDEAL</sequence>
<dbReference type="SMART" id="SM00387">
    <property type="entry name" value="HATPase_c"/>
    <property type="match status" value="1"/>
</dbReference>
<dbReference type="GO" id="GO:0000155">
    <property type="term" value="F:phosphorelay sensor kinase activity"/>
    <property type="evidence" value="ECO:0007669"/>
    <property type="project" value="InterPro"/>
</dbReference>
<dbReference type="Pfam" id="PF00512">
    <property type="entry name" value="HisKA"/>
    <property type="match status" value="1"/>
</dbReference>
<keyword evidence="8" id="KW-0902">Two-component regulatory system</keyword>
<evidence type="ECO:0000313" key="10">
    <source>
        <dbReference type="EMBL" id="BBD08155.1"/>
    </source>
</evidence>
<evidence type="ECO:0000256" key="8">
    <source>
        <dbReference type="ARBA" id="ARBA00023012"/>
    </source>
</evidence>
<dbReference type="EC" id="2.7.13.3" evidence="2"/>
<feature type="domain" description="Histidine kinase" evidence="9">
    <location>
        <begin position="335"/>
        <end position="552"/>
    </location>
</feature>
<name>A0A2Z6AYA3_9BACT</name>
<dbReference type="Gene3D" id="1.10.287.130">
    <property type="match status" value="1"/>
</dbReference>
<dbReference type="RefSeq" id="WP_126378025.1">
    <property type="nucleotide sequence ID" value="NZ_AP017378.1"/>
</dbReference>
<keyword evidence="7" id="KW-0067">ATP-binding</keyword>
<dbReference type="InterPro" id="IPR036097">
    <property type="entry name" value="HisK_dim/P_sf"/>
</dbReference>
<evidence type="ECO:0000256" key="2">
    <source>
        <dbReference type="ARBA" id="ARBA00012438"/>
    </source>
</evidence>
<dbReference type="SMART" id="SM00388">
    <property type="entry name" value="HisKA"/>
    <property type="match status" value="1"/>
</dbReference>
<protein>
    <recommendedName>
        <fullName evidence="2">histidine kinase</fullName>
        <ecNumber evidence="2">2.7.13.3</ecNumber>
    </recommendedName>
</protein>
<dbReference type="KEGG" id="dfl:DFE_1429"/>
<dbReference type="Pfam" id="PF02518">
    <property type="entry name" value="HATPase_c"/>
    <property type="match status" value="1"/>
</dbReference>
<dbReference type="InterPro" id="IPR003594">
    <property type="entry name" value="HATPase_dom"/>
</dbReference>
<evidence type="ECO:0000256" key="7">
    <source>
        <dbReference type="ARBA" id="ARBA00022840"/>
    </source>
</evidence>
<evidence type="ECO:0000256" key="3">
    <source>
        <dbReference type="ARBA" id="ARBA00022553"/>
    </source>
</evidence>
<dbReference type="Gene3D" id="3.30.450.20">
    <property type="entry name" value="PAS domain"/>
    <property type="match status" value="1"/>
</dbReference>
<dbReference type="InterPro" id="IPR003661">
    <property type="entry name" value="HisK_dim/P_dom"/>
</dbReference>
<dbReference type="OrthoDB" id="9777714at2"/>
<dbReference type="GO" id="GO:0005524">
    <property type="term" value="F:ATP binding"/>
    <property type="evidence" value="ECO:0007669"/>
    <property type="project" value="UniProtKB-KW"/>
</dbReference>
<accession>A0A2Z6AYA3</accession>
<keyword evidence="3" id="KW-0597">Phosphoprotein</keyword>
<gene>
    <name evidence="10" type="ORF">DFE_1429</name>
</gene>
<dbReference type="SUPFAM" id="SSF47384">
    <property type="entry name" value="Homodimeric domain of signal transducing histidine kinase"/>
    <property type="match status" value="1"/>
</dbReference>
<dbReference type="Proteomes" id="UP000269883">
    <property type="component" value="Chromosome"/>
</dbReference>
<proteinExistence type="predicted"/>
<dbReference type="PROSITE" id="PS50109">
    <property type="entry name" value="HIS_KIN"/>
    <property type="match status" value="1"/>
</dbReference>
<evidence type="ECO:0000256" key="1">
    <source>
        <dbReference type="ARBA" id="ARBA00000085"/>
    </source>
</evidence>
<evidence type="ECO:0000259" key="9">
    <source>
        <dbReference type="PROSITE" id="PS50109"/>
    </source>
</evidence>
<organism evidence="10 11">
    <name type="scientific">Desulfovibrio ferrophilus</name>
    <dbReference type="NCBI Taxonomy" id="241368"/>
    <lineage>
        <taxon>Bacteria</taxon>
        <taxon>Pseudomonadati</taxon>
        <taxon>Thermodesulfobacteriota</taxon>
        <taxon>Desulfovibrionia</taxon>
        <taxon>Desulfovibrionales</taxon>
        <taxon>Desulfovibrionaceae</taxon>
        <taxon>Desulfovibrio</taxon>
    </lineage>
</organism>
<keyword evidence="4" id="KW-0808">Transferase</keyword>
<dbReference type="InterPro" id="IPR004358">
    <property type="entry name" value="Sig_transdc_His_kin-like_C"/>
</dbReference>
<dbReference type="EMBL" id="AP017378">
    <property type="protein sequence ID" value="BBD08155.1"/>
    <property type="molecule type" value="Genomic_DNA"/>
</dbReference>
<dbReference type="Gene3D" id="3.30.565.10">
    <property type="entry name" value="Histidine kinase-like ATPase, C-terminal domain"/>
    <property type="match status" value="1"/>
</dbReference>
<evidence type="ECO:0000256" key="6">
    <source>
        <dbReference type="ARBA" id="ARBA00022777"/>
    </source>
</evidence>
<dbReference type="PANTHER" id="PTHR43065:SF46">
    <property type="entry name" value="C4-DICARBOXYLATE TRANSPORT SENSOR PROTEIN DCTB"/>
    <property type="match status" value="1"/>
</dbReference>
<dbReference type="CDD" id="cd18774">
    <property type="entry name" value="PDC2_HK_sensor"/>
    <property type="match status" value="1"/>
</dbReference>
<evidence type="ECO:0000256" key="4">
    <source>
        <dbReference type="ARBA" id="ARBA00022679"/>
    </source>
</evidence>
<comment type="catalytic activity">
    <reaction evidence="1">
        <text>ATP + protein L-histidine = ADP + protein N-phospho-L-histidine.</text>
        <dbReference type="EC" id="2.7.13.3"/>
    </reaction>
</comment>
<evidence type="ECO:0000313" key="11">
    <source>
        <dbReference type="Proteomes" id="UP000269883"/>
    </source>
</evidence>
<dbReference type="InterPro" id="IPR005467">
    <property type="entry name" value="His_kinase_dom"/>
</dbReference>
<dbReference type="PRINTS" id="PR00344">
    <property type="entry name" value="BCTRLSENSOR"/>
</dbReference>
<keyword evidence="5" id="KW-0547">Nucleotide-binding</keyword>
<dbReference type="SUPFAM" id="SSF55874">
    <property type="entry name" value="ATPase domain of HSP90 chaperone/DNA topoisomerase II/histidine kinase"/>
    <property type="match status" value="1"/>
</dbReference>
<evidence type="ECO:0000256" key="5">
    <source>
        <dbReference type="ARBA" id="ARBA00022741"/>
    </source>
</evidence>
<reference evidence="10 11" key="1">
    <citation type="journal article" date="2018" name="Sci. Adv.">
        <title>Multi-heme cytochromes provide a pathway for survival in energy-limited environments.</title>
        <authorList>
            <person name="Deng X."/>
            <person name="Dohmae N."/>
            <person name="Nealson K.H."/>
            <person name="Hashimoto K."/>
            <person name="Okamoto A."/>
        </authorList>
    </citation>
    <scope>NUCLEOTIDE SEQUENCE [LARGE SCALE GENOMIC DNA]</scope>
    <source>
        <strain evidence="10 11">IS5</strain>
    </source>
</reference>
<keyword evidence="6 10" id="KW-0418">Kinase</keyword>
<dbReference type="InterPro" id="IPR036890">
    <property type="entry name" value="HATPase_C_sf"/>
</dbReference>
<keyword evidence="11" id="KW-1185">Reference proteome</keyword>
<dbReference type="AlphaFoldDB" id="A0A2Z6AYA3"/>
<dbReference type="PANTHER" id="PTHR43065">
    <property type="entry name" value="SENSOR HISTIDINE KINASE"/>
    <property type="match status" value="1"/>
</dbReference>
<dbReference type="CDD" id="cd00082">
    <property type="entry name" value="HisKA"/>
    <property type="match status" value="1"/>
</dbReference>